<sequence>MQTRLHPQARAFRRLQTLAVHSTRRKAAHIPTVLFEGPTTRNFATRSSGRTPKNASSHRTAIDSDALPPTSHPTVSANSGDKSSSSAQRDTSGRGGGSGSVFPITNSPVLDAALTTIIGLGMVFVGGIAYIAWYKKNVLDKIEQAFAAGYDPALELANHSEDNRVRNTKAGDDHGDDGDDGPWTEHLRRNEQDSIDNIIKGKTKGHYFFLLGPKGGGKSTLIFDAMRAIQAEGVAFLDAHPDLEVFRLRLGKALNYEFNEDSQTGLFQRRDPREGGPALDIERALNKLEKVALRCSRKTGRPFVLVFNNIQHFNNDAEGRNMLLQLQQRAEAWAAAGIVTVVFSADDFWPFLLMRKVASRMHVLSIRDLDGKQAHQALTHMRTSRKRSVPTPEIIEDAISLVGGRLSYLSKLSRADDVLESANNALRLEKAWLLSQVGLIPDCDDDVMDEQKWSSCSWLLLQEFVKIHLEQQRERKEMGAEGDWDPLTLPSIPFWRCRQIMTRPDYMEDLDRANIISIDVNLDVRPDSVLILHAAREVAEEEGFQELLDNVRARVDEIESLHRTRELTFKDVAAGDRIRLTVDKGGALLVDS</sequence>
<dbReference type="Proteomes" id="UP000790377">
    <property type="component" value="Unassembled WGS sequence"/>
</dbReference>
<comment type="caution">
    <text evidence="1">The sequence shown here is derived from an EMBL/GenBank/DDBJ whole genome shotgun (WGS) entry which is preliminary data.</text>
</comment>
<gene>
    <name evidence="1" type="ORF">BJ138DRAFT_1161239</name>
</gene>
<protein>
    <submittedName>
        <fullName evidence="1">Uncharacterized protein</fullName>
    </submittedName>
</protein>
<keyword evidence="2" id="KW-1185">Reference proteome</keyword>
<name>A0ACB8A2Z6_9AGAM</name>
<reference evidence="1" key="1">
    <citation type="journal article" date="2021" name="New Phytol.">
        <title>Evolutionary innovations through gain and loss of genes in the ectomycorrhizal Boletales.</title>
        <authorList>
            <person name="Wu G."/>
            <person name="Miyauchi S."/>
            <person name="Morin E."/>
            <person name="Kuo A."/>
            <person name="Drula E."/>
            <person name="Varga T."/>
            <person name="Kohler A."/>
            <person name="Feng B."/>
            <person name="Cao Y."/>
            <person name="Lipzen A."/>
            <person name="Daum C."/>
            <person name="Hundley H."/>
            <person name="Pangilinan J."/>
            <person name="Johnson J."/>
            <person name="Barry K."/>
            <person name="LaButti K."/>
            <person name="Ng V."/>
            <person name="Ahrendt S."/>
            <person name="Min B."/>
            <person name="Choi I.G."/>
            <person name="Park H."/>
            <person name="Plett J.M."/>
            <person name="Magnuson J."/>
            <person name="Spatafora J.W."/>
            <person name="Nagy L.G."/>
            <person name="Henrissat B."/>
            <person name="Grigoriev I.V."/>
            <person name="Yang Z.L."/>
            <person name="Xu J."/>
            <person name="Martin F.M."/>
        </authorList>
    </citation>
    <scope>NUCLEOTIDE SEQUENCE</scope>
    <source>
        <strain evidence="1">ATCC 28755</strain>
    </source>
</reference>
<evidence type="ECO:0000313" key="2">
    <source>
        <dbReference type="Proteomes" id="UP000790377"/>
    </source>
</evidence>
<dbReference type="EMBL" id="MU267950">
    <property type="protein sequence ID" value="KAH7907003.1"/>
    <property type="molecule type" value="Genomic_DNA"/>
</dbReference>
<organism evidence="1 2">
    <name type="scientific">Hygrophoropsis aurantiaca</name>
    <dbReference type="NCBI Taxonomy" id="72124"/>
    <lineage>
        <taxon>Eukaryota</taxon>
        <taxon>Fungi</taxon>
        <taxon>Dikarya</taxon>
        <taxon>Basidiomycota</taxon>
        <taxon>Agaricomycotina</taxon>
        <taxon>Agaricomycetes</taxon>
        <taxon>Agaricomycetidae</taxon>
        <taxon>Boletales</taxon>
        <taxon>Coniophorineae</taxon>
        <taxon>Hygrophoropsidaceae</taxon>
        <taxon>Hygrophoropsis</taxon>
    </lineage>
</organism>
<proteinExistence type="predicted"/>
<accession>A0ACB8A2Z6</accession>
<evidence type="ECO:0000313" key="1">
    <source>
        <dbReference type="EMBL" id="KAH7907003.1"/>
    </source>
</evidence>